<proteinExistence type="inferred from homology"/>
<comment type="similarity">
    <text evidence="8">Belongs to the glycosyltransferase 68 family.</text>
</comment>
<evidence type="ECO:0000256" key="6">
    <source>
        <dbReference type="ARBA" id="ARBA00023253"/>
    </source>
</evidence>
<comment type="catalytic activity">
    <reaction evidence="11">
        <text>L-threonyl-[protein] + GDP-beta-L-fucose = 3-O-(alpha-L-fucosyl)-L-threonyl-[protein] + GDP + H(+)</text>
        <dbReference type="Rhea" id="RHEA:70491"/>
        <dbReference type="Rhea" id="RHEA-COMP:11060"/>
        <dbReference type="Rhea" id="RHEA-COMP:17915"/>
        <dbReference type="ChEBI" id="CHEBI:15378"/>
        <dbReference type="ChEBI" id="CHEBI:30013"/>
        <dbReference type="ChEBI" id="CHEBI:57273"/>
        <dbReference type="ChEBI" id="CHEBI:58189"/>
        <dbReference type="ChEBI" id="CHEBI:189631"/>
        <dbReference type="EC" id="2.4.1.221"/>
    </reaction>
    <physiologicalReaction direction="left-to-right" evidence="11">
        <dbReference type="Rhea" id="RHEA:70492"/>
    </physiologicalReaction>
</comment>
<dbReference type="PANTHER" id="PTHR13398">
    <property type="entry name" value="GDP-FUCOSE PROTEIN O-FUCOSYLTRANSFERASE 2"/>
    <property type="match status" value="1"/>
</dbReference>
<evidence type="ECO:0000256" key="4">
    <source>
        <dbReference type="ARBA" id="ARBA00022679"/>
    </source>
</evidence>
<keyword evidence="7" id="KW-0119">Carbohydrate metabolism</keyword>
<gene>
    <name evidence="13" type="ORF">GSOID_T00004790001</name>
</gene>
<dbReference type="InterPro" id="IPR045130">
    <property type="entry name" value="OFUT2-like"/>
</dbReference>
<dbReference type="Proteomes" id="UP000001307">
    <property type="component" value="Unassembled WGS sequence"/>
</dbReference>
<dbReference type="EMBL" id="FN653190">
    <property type="protein sequence ID" value="CBY13474.1"/>
    <property type="molecule type" value="Genomic_DNA"/>
</dbReference>
<evidence type="ECO:0000256" key="12">
    <source>
        <dbReference type="ARBA" id="ARBA00048647"/>
    </source>
</evidence>
<dbReference type="InterPro" id="IPR019378">
    <property type="entry name" value="GDP-Fuc_O-FucTrfase"/>
</dbReference>
<evidence type="ECO:0000256" key="10">
    <source>
        <dbReference type="ARBA" id="ARBA00033083"/>
    </source>
</evidence>
<evidence type="ECO:0000313" key="14">
    <source>
        <dbReference type="Proteomes" id="UP000001307"/>
    </source>
</evidence>
<evidence type="ECO:0000256" key="9">
    <source>
        <dbReference type="ARBA" id="ARBA00026232"/>
    </source>
</evidence>
<evidence type="ECO:0000256" key="2">
    <source>
        <dbReference type="ARBA" id="ARBA00004922"/>
    </source>
</evidence>
<comment type="catalytic activity">
    <reaction evidence="12">
        <text>L-seryl-[protein] + GDP-beta-L-fucose = 3-O-(alpha-L-fucosyl)-L-seryl-[protein] + GDP + H(+)</text>
        <dbReference type="Rhea" id="RHEA:63644"/>
        <dbReference type="Rhea" id="RHEA-COMP:9863"/>
        <dbReference type="Rhea" id="RHEA-COMP:17914"/>
        <dbReference type="ChEBI" id="CHEBI:15378"/>
        <dbReference type="ChEBI" id="CHEBI:29999"/>
        <dbReference type="ChEBI" id="CHEBI:57273"/>
        <dbReference type="ChEBI" id="CHEBI:58189"/>
        <dbReference type="ChEBI" id="CHEBI:189632"/>
        <dbReference type="EC" id="2.4.1.221"/>
    </reaction>
    <physiologicalReaction direction="left-to-right" evidence="12">
        <dbReference type="Rhea" id="RHEA:63645"/>
    </physiologicalReaction>
</comment>
<evidence type="ECO:0000256" key="1">
    <source>
        <dbReference type="ARBA" id="ARBA00004240"/>
    </source>
</evidence>
<keyword evidence="6" id="KW-0294">Fucose metabolism</keyword>
<dbReference type="PANTHER" id="PTHR13398:SF0">
    <property type="entry name" value="GDP-FUCOSE PROTEIN O-FUCOSYLTRANSFERASE 2"/>
    <property type="match status" value="1"/>
</dbReference>
<comment type="subcellular location">
    <subcellularLocation>
        <location evidence="1">Endoplasmic reticulum</location>
    </subcellularLocation>
</comment>
<evidence type="ECO:0000256" key="8">
    <source>
        <dbReference type="ARBA" id="ARBA00025803"/>
    </source>
</evidence>
<dbReference type="OrthoDB" id="423313at2759"/>
<accession>E4XUS7</accession>
<keyword evidence="4" id="KW-0808">Transferase</keyword>
<dbReference type="Gene3D" id="3.40.50.11350">
    <property type="match status" value="1"/>
</dbReference>
<dbReference type="InParanoid" id="E4XUS7"/>
<evidence type="ECO:0000256" key="3">
    <source>
        <dbReference type="ARBA" id="ARBA00012196"/>
    </source>
</evidence>
<dbReference type="GO" id="GO:0046922">
    <property type="term" value="F:peptide-O-fucosyltransferase activity"/>
    <property type="evidence" value="ECO:0007669"/>
    <property type="project" value="UniProtKB-EC"/>
</dbReference>
<dbReference type="Gene3D" id="3.40.50.11340">
    <property type="match status" value="1"/>
</dbReference>
<evidence type="ECO:0000256" key="5">
    <source>
        <dbReference type="ARBA" id="ARBA00022824"/>
    </source>
</evidence>
<evidence type="ECO:0000256" key="11">
    <source>
        <dbReference type="ARBA" id="ARBA00047273"/>
    </source>
</evidence>
<sequence>MGVATIRMIAAVLTVLGVWIHLDTLNYLSQQSQADPRDYSKEGYVPREQLRPTLRANDGFVPTTVPEAIVPDVVESYQDDLPVQQIYSDGPIHKTDPTKFFIPFLSMGPNNQLEGFLESVFLAIKLNRTICIPPFYRHKTDEALSSSISADLRIDRKKLSEFVTFCDTDQIQEKCPKIDTLWWGSNPKTMTCGISLQKRYKTFQMITGIEDWYSTTVCKVYDDIPTYPSDMTGKFQVRSTSAIDLVETFNDDNSGSCVLWFMPFHTISNFRSAVMNHLLHKNDGGDRQLAMDIVKFVQRPNQIQNVVQKFIADKAAGKPIISVHWRYDQRDWLLHCDRLPDGQADKSCRNVAQMLENPELAADNFRIFLRGVRNALKQDMFVYIAAPMDEKIMRSKLIDAIREVGLVSLSSTDLLPYLSDAGIKKGDIHDVLSTSEQELCFQSDVFLYSQISTWSFNLVYQRRVNNKNSIDNFYVFGGQAVAAATHQAVENFKRV</sequence>
<protein>
    <recommendedName>
        <fullName evidence="9">GDP-fucose protein O-fucosyltransferase 2</fullName>
        <ecNumber evidence="3">2.4.1.221</ecNumber>
    </recommendedName>
    <alternativeName>
        <fullName evidence="10">Peptide-O-fucosyltransferase 2</fullName>
    </alternativeName>
</protein>
<evidence type="ECO:0000313" key="13">
    <source>
        <dbReference type="EMBL" id="CBY13474.1"/>
    </source>
</evidence>
<name>E4XUS7_OIKDI</name>
<dbReference type="CDD" id="cd11296">
    <property type="entry name" value="O-FucT_like"/>
    <property type="match status" value="1"/>
</dbReference>
<dbReference type="EC" id="2.4.1.221" evidence="3"/>
<dbReference type="Pfam" id="PF10250">
    <property type="entry name" value="O-FucT"/>
    <property type="match status" value="1"/>
</dbReference>
<reference evidence="13" key="1">
    <citation type="journal article" date="2010" name="Science">
        <title>Plasticity of animal genome architecture unmasked by rapid evolution of a pelagic tunicate.</title>
        <authorList>
            <person name="Denoeud F."/>
            <person name="Henriet S."/>
            <person name="Mungpakdee S."/>
            <person name="Aury J.M."/>
            <person name="Da Silva C."/>
            <person name="Brinkmann H."/>
            <person name="Mikhaleva J."/>
            <person name="Olsen L.C."/>
            <person name="Jubin C."/>
            <person name="Canestro C."/>
            <person name="Bouquet J.M."/>
            <person name="Danks G."/>
            <person name="Poulain J."/>
            <person name="Campsteijn C."/>
            <person name="Adamski M."/>
            <person name="Cross I."/>
            <person name="Yadetie F."/>
            <person name="Muffato M."/>
            <person name="Louis A."/>
            <person name="Butcher S."/>
            <person name="Tsagkogeorga G."/>
            <person name="Konrad A."/>
            <person name="Singh S."/>
            <person name="Jensen M.F."/>
            <person name="Cong E.H."/>
            <person name="Eikeseth-Otteraa H."/>
            <person name="Noel B."/>
            <person name="Anthouard V."/>
            <person name="Porcel B.M."/>
            <person name="Kachouri-Lafond R."/>
            <person name="Nishino A."/>
            <person name="Ugolini M."/>
            <person name="Chourrout P."/>
            <person name="Nishida H."/>
            <person name="Aasland R."/>
            <person name="Huzurbazar S."/>
            <person name="Westhof E."/>
            <person name="Delsuc F."/>
            <person name="Lehrach H."/>
            <person name="Reinhardt R."/>
            <person name="Weissenbach J."/>
            <person name="Roy S.W."/>
            <person name="Artiguenave F."/>
            <person name="Postlethwait J.H."/>
            <person name="Manak J.R."/>
            <person name="Thompson E.M."/>
            <person name="Jaillon O."/>
            <person name="Du Pasquier L."/>
            <person name="Boudinot P."/>
            <person name="Liberles D.A."/>
            <person name="Volff J.N."/>
            <person name="Philippe H."/>
            <person name="Lenhard B."/>
            <person name="Roest Crollius H."/>
            <person name="Wincker P."/>
            <person name="Chourrout D."/>
        </authorList>
    </citation>
    <scope>NUCLEOTIDE SEQUENCE [LARGE SCALE GENOMIC DNA]</scope>
</reference>
<evidence type="ECO:0000256" key="7">
    <source>
        <dbReference type="ARBA" id="ARBA00023277"/>
    </source>
</evidence>
<keyword evidence="14" id="KW-1185">Reference proteome</keyword>
<keyword evidence="5" id="KW-0256">Endoplasmic reticulum</keyword>
<dbReference type="GO" id="GO:0006004">
    <property type="term" value="P:fucose metabolic process"/>
    <property type="evidence" value="ECO:0007669"/>
    <property type="project" value="UniProtKB-KW"/>
</dbReference>
<dbReference type="AlphaFoldDB" id="E4XUS7"/>
<comment type="pathway">
    <text evidence="2">Protein modification; protein glycosylation.</text>
</comment>
<organism evidence="13">
    <name type="scientific">Oikopleura dioica</name>
    <name type="common">Tunicate</name>
    <dbReference type="NCBI Taxonomy" id="34765"/>
    <lineage>
        <taxon>Eukaryota</taxon>
        <taxon>Metazoa</taxon>
        <taxon>Chordata</taxon>
        <taxon>Tunicata</taxon>
        <taxon>Appendicularia</taxon>
        <taxon>Copelata</taxon>
        <taxon>Oikopleuridae</taxon>
        <taxon>Oikopleura</taxon>
    </lineage>
</organism>
<dbReference type="GO" id="GO:0005783">
    <property type="term" value="C:endoplasmic reticulum"/>
    <property type="evidence" value="ECO:0007669"/>
    <property type="project" value="UniProtKB-SubCell"/>
</dbReference>